<keyword evidence="4" id="KW-1185">Reference proteome</keyword>
<evidence type="ECO:0000313" key="3">
    <source>
        <dbReference type="EMBL" id="KAL3791178.1"/>
    </source>
</evidence>
<accession>A0ABD3PTQ1</accession>
<feature type="region of interest" description="Disordered" evidence="1">
    <location>
        <begin position="118"/>
        <end position="138"/>
    </location>
</feature>
<protein>
    <submittedName>
        <fullName evidence="3">Uncharacterized protein</fullName>
    </submittedName>
</protein>
<proteinExistence type="predicted"/>
<sequence>MPTQHEDDISSAVDSESSSSSSYDESIPGELSPSNEIQLLHSIATQQRLLSNFLPDESTELAQSIQACEEKVTSYLLAKLIEGKVGADLITTLQQCQEKGVNSHLLVDLRKRYQSQLDETKSANNSQSTPTIITNGNDHSSIQESLSLEIRYTIPGLISLLTHCSLYLTIYACLNKFLEYICDRGIIYFLGWHISKNAFDCTHHEQFFHVICLIVGCCLSRWTGSIWAWVDNEEYQRRLKAERRKRKKSRWIQWLEGRGPYKSKWGPRWKLGIDSLSFFIVYISVDKFMRDFAGYALDTRAAVLEGMPSRQRQQQVRLNTELAEEGQCVNLDGVNDKLAEECTNSFVVQEEFISDIMNWIENKNRCRWVEKEANEEDNEEEGAKVRLWKQHDEEWKQLINEQDEKYLIENVSYKTYYELVGDPGSQFIDPHNENIFFIVLTLAGFGVLLCLGAPFLLI</sequence>
<keyword evidence="2" id="KW-0472">Membrane</keyword>
<name>A0ABD3PTQ1_9STRA</name>
<keyword evidence="2" id="KW-1133">Transmembrane helix</keyword>
<gene>
    <name evidence="3" type="ORF">ACHAWO_013609</name>
</gene>
<evidence type="ECO:0000256" key="1">
    <source>
        <dbReference type="SAM" id="MobiDB-lite"/>
    </source>
</evidence>
<organism evidence="3 4">
    <name type="scientific">Cyclotella atomus</name>
    <dbReference type="NCBI Taxonomy" id="382360"/>
    <lineage>
        <taxon>Eukaryota</taxon>
        <taxon>Sar</taxon>
        <taxon>Stramenopiles</taxon>
        <taxon>Ochrophyta</taxon>
        <taxon>Bacillariophyta</taxon>
        <taxon>Coscinodiscophyceae</taxon>
        <taxon>Thalassiosirophycidae</taxon>
        <taxon>Stephanodiscales</taxon>
        <taxon>Stephanodiscaceae</taxon>
        <taxon>Cyclotella</taxon>
    </lineage>
</organism>
<evidence type="ECO:0000256" key="2">
    <source>
        <dbReference type="SAM" id="Phobius"/>
    </source>
</evidence>
<dbReference type="Proteomes" id="UP001530400">
    <property type="component" value="Unassembled WGS sequence"/>
</dbReference>
<keyword evidence="2" id="KW-0812">Transmembrane</keyword>
<feature type="region of interest" description="Disordered" evidence="1">
    <location>
        <begin position="1"/>
        <end position="31"/>
    </location>
</feature>
<comment type="caution">
    <text evidence="3">The sequence shown here is derived from an EMBL/GenBank/DDBJ whole genome shotgun (WGS) entry which is preliminary data.</text>
</comment>
<dbReference type="EMBL" id="JALLPJ020000470">
    <property type="protein sequence ID" value="KAL3791178.1"/>
    <property type="molecule type" value="Genomic_DNA"/>
</dbReference>
<feature type="compositionally biased region" description="Low complexity" evidence="1">
    <location>
        <begin position="10"/>
        <end position="26"/>
    </location>
</feature>
<reference evidence="3 4" key="1">
    <citation type="submission" date="2024-10" db="EMBL/GenBank/DDBJ databases">
        <title>Updated reference genomes for cyclostephanoid diatoms.</title>
        <authorList>
            <person name="Roberts W.R."/>
            <person name="Alverson A.J."/>
        </authorList>
    </citation>
    <scope>NUCLEOTIDE SEQUENCE [LARGE SCALE GENOMIC DNA]</scope>
    <source>
        <strain evidence="3 4">AJA010-31</strain>
    </source>
</reference>
<feature type="transmembrane region" description="Helical" evidence="2">
    <location>
        <begin position="435"/>
        <end position="457"/>
    </location>
</feature>
<evidence type="ECO:0000313" key="4">
    <source>
        <dbReference type="Proteomes" id="UP001530400"/>
    </source>
</evidence>
<dbReference type="AlphaFoldDB" id="A0ABD3PTQ1"/>